<dbReference type="Proteomes" id="UP001374535">
    <property type="component" value="Chromosome 1"/>
</dbReference>
<organism evidence="2 3">
    <name type="scientific">Vigna mungo</name>
    <name type="common">Black gram</name>
    <name type="synonym">Phaseolus mungo</name>
    <dbReference type="NCBI Taxonomy" id="3915"/>
    <lineage>
        <taxon>Eukaryota</taxon>
        <taxon>Viridiplantae</taxon>
        <taxon>Streptophyta</taxon>
        <taxon>Embryophyta</taxon>
        <taxon>Tracheophyta</taxon>
        <taxon>Spermatophyta</taxon>
        <taxon>Magnoliopsida</taxon>
        <taxon>eudicotyledons</taxon>
        <taxon>Gunneridae</taxon>
        <taxon>Pentapetalae</taxon>
        <taxon>rosids</taxon>
        <taxon>fabids</taxon>
        <taxon>Fabales</taxon>
        <taxon>Fabaceae</taxon>
        <taxon>Papilionoideae</taxon>
        <taxon>50 kb inversion clade</taxon>
        <taxon>NPAAA clade</taxon>
        <taxon>indigoferoid/millettioid clade</taxon>
        <taxon>Phaseoleae</taxon>
        <taxon>Vigna</taxon>
    </lineage>
</organism>
<evidence type="ECO:0000313" key="3">
    <source>
        <dbReference type="Proteomes" id="UP001374535"/>
    </source>
</evidence>
<sequence length="118" mass="14359">MNHLKITIERLNMWKLFRWWCVFINGFASSSQLLNFFFHGFFSPFASQYFSHNTTHARVLFLRRWWRRWTPCCTTCPLLIKQTQPHHYRTTQPHQCPATKRVATMRRDLMKIRNGRGL</sequence>
<proteinExistence type="predicted"/>
<protein>
    <submittedName>
        <fullName evidence="2">Uncharacterized protein</fullName>
    </submittedName>
</protein>
<keyword evidence="1" id="KW-0472">Membrane</keyword>
<evidence type="ECO:0000256" key="1">
    <source>
        <dbReference type="SAM" id="Phobius"/>
    </source>
</evidence>
<gene>
    <name evidence="2" type="ORF">V8G54_000971</name>
</gene>
<keyword evidence="3" id="KW-1185">Reference proteome</keyword>
<dbReference type="EMBL" id="CP144700">
    <property type="protein sequence ID" value="WVZ22427.1"/>
    <property type="molecule type" value="Genomic_DNA"/>
</dbReference>
<keyword evidence="1" id="KW-0812">Transmembrane</keyword>
<name>A0AAQ3S9F9_VIGMU</name>
<evidence type="ECO:0000313" key="2">
    <source>
        <dbReference type="EMBL" id="WVZ22427.1"/>
    </source>
</evidence>
<reference evidence="2 3" key="1">
    <citation type="journal article" date="2023" name="Life. Sci Alliance">
        <title>Evolutionary insights into 3D genome organization and epigenetic landscape of Vigna mungo.</title>
        <authorList>
            <person name="Junaid A."/>
            <person name="Singh B."/>
            <person name="Bhatia S."/>
        </authorList>
    </citation>
    <scope>NUCLEOTIDE SEQUENCE [LARGE SCALE GENOMIC DNA]</scope>
    <source>
        <strain evidence="2">Urdbean</strain>
    </source>
</reference>
<keyword evidence="1" id="KW-1133">Transmembrane helix</keyword>
<feature type="transmembrane region" description="Helical" evidence="1">
    <location>
        <begin position="20"/>
        <end position="42"/>
    </location>
</feature>
<accession>A0AAQ3S9F9</accession>
<dbReference type="AlphaFoldDB" id="A0AAQ3S9F9"/>